<evidence type="ECO:0000313" key="2">
    <source>
        <dbReference type="EMBL" id="KAK7686455.1"/>
    </source>
</evidence>
<sequence length="141" mass="15907">MPKVSTRKKPDVRSSIPTRIQPKRACNCKRSADAIDPSSLPPSKRIRTEAVVNPTAKKRIGRPKRNVPPKQHNPTKDTSRNKRERQPTTKPNANVQLPRMILVMMNPALKTQNPLNAGDSISQSKHRLRSLIPNLRHGSYL</sequence>
<evidence type="ECO:0000256" key="1">
    <source>
        <dbReference type="SAM" id="MobiDB-lite"/>
    </source>
</evidence>
<dbReference type="EMBL" id="JASBNA010000017">
    <property type="protein sequence ID" value="KAK7686455.1"/>
    <property type="molecule type" value="Genomic_DNA"/>
</dbReference>
<organism evidence="2 3">
    <name type="scientific">Cerrena zonata</name>
    <dbReference type="NCBI Taxonomy" id="2478898"/>
    <lineage>
        <taxon>Eukaryota</taxon>
        <taxon>Fungi</taxon>
        <taxon>Dikarya</taxon>
        <taxon>Basidiomycota</taxon>
        <taxon>Agaricomycotina</taxon>
        <taxon>Agaricomycetes</taxon>
        <taxon>Polyporales</taxon>
        <taxon>Cerrenaceae</taxon>
        <taxon>Cerrena</taxon>
    </lineage>
</organism>
<keyword evidence="3" id="KW-1185">Reference proteome</keyword>
<dbReference type="Proteomes" id="UP001385951">
    <property type="component" value="Unassembled WGS sequence"/>
</dbReference>
<gene>
    <name evidence="2" type="ORF">QCA50_010679</name>
</gene>
<evidence type="ECO:0000313" key="3">
    <source>
        <dbReference type="Proteomes" id="UP001385951"/>
    </source>
</evidence>
<feature type="compositionally biased region" description="Basic residues" evidence="1">
    <location>
        <begin position="56"/>
        <end position="67"/>
    </location>
</feature>
<accession>A0AAW0GBK8</accession>
<protein>
    <submittedName>
        <fullName evidence="2">Uncharacterized protein</fullName>
    </submittedName>
</protein>
<reference evidence="2 3" key="1">
    <citation type="submission" date="2022-09" db="EMBL/GenBank/DDBJ databases">
        <authorList>
            <person name="Palmer J.M."/>
        </authorList>
    </citation>
    <scope>NUCLEOTIDE SEQUENCE [LARGE SCALE GENOMIC DNA]</scope>
    <source>
        <strain evidence="2 3">DSM 7382</strain>
    </source>
</reference>
<dbReference type="AlphaFoldDB" id="A0AAW0GBK8"/>
<feature type="compositionally biased region" description="Basic and acidic residues" evidence="1">
    <location>
        <begin position="74"/>
        <end position="87"/>
    </location>
</feature>
<comment type="caution">
    <text evidence="2">The sequence shown here is derived from an EMBL/GenBank/DDBJ whole genome shotgun (WGS) entry which is preliminary data.</text>
</comment>
<proteinExistence type="predicted"/>
<feature type="region of interest" description="Disordered" evidence="1">
    <location>
        <begin position="1"/>
        <end position="98"/>
    </location>
</feature>
<name>A0AAW0GBK8_9APHY</name>